<reference evidence="1 2" key="2">
    <citation type="journal article" date="2022" name="Mol. Ecol. Resour.">
        <title>The genomes of chicory, endive, great burdock and yacon provide insights into Asteraceae paleo-polyploidization history and plant inulin production.</title>
        <authorList>
            <person name="Fan W."/>
            <person name="Wang S."/>
            <person name="Wang H."/>
            <person name="Wang A."/>
            <person name="Jiang F."/>
            <person name="Liu H."/>
            <person name="Zhao H."/>
            <person name="Xu D."/>
            <person name="Zhang Y."/>
        </authorList>
    </citation>
    <scope>NUCLEOTIDE SEQUENCE [LARGE SCALE GENOMIC DNA]</scope>
    <source>
        <strain evidence="2">cv. Niubang</strain>
    </source>
</reference>
<dbReference type="EMBL" id="CM042049">
    <property type="protein sequence ID" value="KAI3746550.1"/>
    <property type="molecule type" value="Genomic_DNA"/>
</dbReference>
<comment type="caution">
    <text evidence="1">The sequence shown here is derived from an EMBL/GenBank/DDBJ whole genome shotgun (WGS) entry which is preliminary data.</text>
</comment>
<reference evidence="2" key="1">
    <citation type="journal article" date="2022" name="Mol. Ecol. Resour.">
        <title>The genomes of chicory, endive, great burdock and yacon provide insights into Asteraceae palaeo-polyploidization history and plant inulin production.</title>
        <authorList>
            <person name="Fan W."/>
            <person name="Wang S."/>
            <person name="Wang H."/>
            <person name="Wang A."/>
            <person name="Jiang F."/>
            <person name="Liu H."/>
            <person name="Zhao H."/>
            <person name="Xu D."/>
            <person name="Zhang Y."/>
        </authorList>
    </citation>
    <scope>NUCLEOTIDE SEQUENCE [LARGE SCALE GENOMIC DNA]</scope>
    <source>
        <strain evidence="2">cv. Niubang</strain>
    </source>
</reference>
<name>A0ACB9DJ39_ARCLA</name>
<gene>
    <name evidence="1" type="ORF">L6452_08984</name>
</gene>
<evidence type="ECO:0000313" key="1">
    <source>
        <dbReference type="EMBL" id="KAI3746550.1"/>
    </source>
</evidence>
<accession>A0ACB9DJ39</accession>
<proteinExistence type="predicted"/>
<dbReference type="Proteomes" id="UP001055879">
    <property type="component" value="Linkage Group LG03"/>
</dbReference>
<keyword evidence="2" id="KW-1185">Reference proteome</keyword>
<evidence type="ECO:0000313" key="2">
    <source>
        <dbReference type="Proteomes" id="UP001055879"/>
    </source>
</evidence>
<sequence>MVQWVVNGKREHKGEGATAREWELEGEMAEVIGKGKKEGVSFLGLCRVSYYVRFEQRIERRDRAIWRNEEGGLQWKK</sequence>
<organism evidence="1 2">
    <name type="scientific">Arctium lappa</name>
    <name type="common">Greater burdock</name>
    <name type="synonym">Lappa major</name>
    <dbReference type="NCBI Taxonomy" id="4217"/>
    <lineage>
        <taxon>Eukaryota</taxon>
        <taxon>Viridiplantae</taxon>
        <taxon>Streptophyta</taxon>
        <taxon>Embryophyta</taxon>
        <taxon>Tracheophyta</taxon>
        <taxon>Spermatophyta</taxon>
        <taxon>Magnoliopsida</taxon>
        <taxon>eudicotyledons</taxon>
        <taxon>Gunneridae</taxon>
        <taxon>Pentapetalae</taxon>
        <taxon>asterids</taxon>
        <taxon>campanulids</taxon>
        <taxon>Asterales</taxon>
        <taxon>Asteraceae</taxon>
        <taxon>Carduoideae</taxon>
        <taxon>Cardueae</taxon>
        <taxon>Arctiinae</taxon>
        <taxon>Arctium</taxon>
    </lineage>
</organism>
<protein>
    <submittedName>
        <fullName evidence="1">Uncharacterized protein</fullName>
    </submittedName>
</protein>